<keyword evidence="2 3" id="KW-0560">Oxidoreductase</keyword>
<name>A0A087PNA6_9PROT</name>
<organism evidence="3 4">
    <name type="scientific">Acetobacter malorum</name>
    <dbReference type="NCBI Taxonomy" id="178901"/>
    <lineage>
        <taxon>Bacteria</taxon>
        <taxon>Pseudomonadati</taxon>
        <taxon>Pseudomonadota</taxon>
        <taxon>Alphaproteobacteria</taxon>
        <taxon>Acetobacterales</taxon>
        <taxon>Acetobacteraceae</taxon>
        <taxon>Acetobacter</taxon>
    </lineage>
</organism>
<dbReference type="SUPFAM" id="SSF51735">
    <property type="entry name" value="NAD(P)-binding Rossmann-fold domains"/>
    <property type="match status" value="1"/>
</dbReference>
<dbReference type="PRINTS" id="PR00080">
    <property type="entry name" value="SDRFAMILY"/>
</dbReference>
<gene>
    <name evidence="3" type="ORF">Amal_02805</name>
</gene>
<dbReference type="PANTHER" id="PTHR24321:SF11">
    <property type="entry name" value="BLR0893 PROTEIN"/>
    <property type="match status" value="1"/>
</dbReference>
<dbReference type="eggNOG" id="COG1028">
    <property type="taxonomic scope" value="Bacteria"/>
</dbReference>
<comment type="similarity">
    <text evidence="1">Belongs to the short-chain dehydrogenases/reductases (SDR) family.</text>
</comment>
<dbReference type="FunFam" id="3.40.50.720:FF:000084">
    <property type="entry name" value="Short-chain dehydrogenase reductase"/>
    <property type="match status" value="1"/>
</dbReference>
<dbReference type="Gene3D" id="3.40.50.720">
    <property type="entry name" value="NAD(P)-binding Rossmann-like Domain"/>
    <property type="match status" value="1"/>
</dbReference>
<dbReference type="InterPro" id="IPR036291">
    <property type="entry name" value="NAD(P)-bd_dom_sf"/>
</dbReference>
<dbReference type="Pfam" id="PF13561">
    <property type="entry name" value="adh_short_C2"/>
    <property type="match status" value="1"/>
</dbReference>
<dbReference type="Proteomes" id="UP000077349">
    <property type="component" value="Unassembled WGS sequence"/>
</dbReference>
<evidence type="ECO:0000313" key="3">
    <source>
        <dbReference type="EMBL" id="OAG77027.1"/>
    </source>
</evidence>
<evidence type="ECO:0000256" key="1">
    <source>
        <dbReference type="ARBA" id="ARBA00006484"/>
    </source>
</evidence>
<dbReference type="EC" id="1.1.1.100" evidence="3"/>
<dbReference type="AlphaFoldDB" id="A0A087PNA6"/>
<comment type="caution">
    <text evidence="3">The sequence shown here is derived from an EMBL/GenBank/DDBJ whole genome shotgun (WGS) entry which is preliminary data.</text>
</comment>
<protein>
    <submittedName>
        <fullName evidence="3">3-oxoacyl-[acyl-carrier protein] reductase</fullName>
        <ecNumber evidence="3">1.1.1.100</ecNumber>
    </submittedName>
</protein>
<dbReference type="STRING" id="178901.AmDm5_2861"/>
<dbReference type="PATRIC" id="fig|178901.10.peg.2804"/>
<dbReference type="NCBIfam" id="NF005559">
    <property type="entry name" value="PRK07231.1"/>
    <property type="match status" value="1"/>
</dbReference>
<evidence type="ECO:0000256" key="2">
    <source>
        <dbReference type="ARBA" id="ARBA00023002"/>
    </source>
</evidence>
<dbReference type="InterPro" id="IPR002347">
    <property type="entry name" value="SDR_fam"/>
</dbReference>
<accession>A0A087PNA6</accession>
<reference evidence="3 4" key="1">
    <citation type="submission" date="2016-03" db="EMBL/GenBank/DDBJ databases">
        <title>Draft genome sequence of Acetobacter malorum CECT 7742, a strain isolated from strawberry vinegar.</title>
        <authorList>
            <person name="Sainz F."/>
            <person name="Mas A."/>
            <person name="Torija M.J."/>
        </authorList>
    </citation>
    <scope>NUCLEOTIDE SEQUENCE [LARGE SCALE GENOMIC DNA]</scope>
    <source>
        <strain evidence="3 4">CECT 7742</strain>
    </source>
</reference>
<evidence type="ECO:0000313" key="4">
    <source>
        <dbReference type="Proteomes" id="UP000077349"/>
    </source>
</evidence>
<proteinExistence type="inferred from homology"/>
<dbReference type="EMBL" id="LVHD01000018">
    <property type="protein sequence ID" value="OAG77027.1"/>
    <property type="molecule type" value="Genomic_DNA"/>
</dbReference>
<dbReference type="GO" id="GO:0004316">
    <property type="term" value="F:3-oxoacyl-[acyl-carrier-protein] reductase (NADPH) activity"/>
    <property type="evidence" value="ECO:0007669"/>
    <property type="project" value="UniProtKB-EC"/>
</dbReference>
<dbReference type="PANTHER" id="PTHR24321">
    <property type="entry name" value="DEHYDROGENASES, SHORT CHAIN"/>
    <property type="match status" value="1"/>
</dbReference>
<dbReference type="PRINTS" id="PR00081">
    <property type="entry name" value="GDHRDH"/>
</dbReference>
<sequence length="253" mass="26141">MSRKFEGKVALVTGAGAGMGLATAQAFARAGASVVLADINEESVVTAAEALTWEGGKALAVRCNVASEADVETMMARTVETFGRLDCAFNNAGVISQHHNTADLPDAEWDRVMSVNLRGTWYCMKHELKQMLSQGSGAIVNASSIGGLNGVAGLPAYIASKHGIIGLTKSAALECATKGIRINAVCPGVIETPMLDWLTGGDATVKAELVKAQPIGRLGKPEEIAAAVLWLCSSDASLVLGHALSVDGGYSAQ</sequence>
<dbReference type="CDD" id="cd05233">
    <property type="entry name" value="SDR_c"/>
    <property type="match status" value="1"/>
</dbReference>